<dbReference type="PRINTS" id="PR00412">
    <property type="entry name" value="EPOXHYDRLASE"/>
</dbReference>
<protein>
    <submittedName>
        <fullName evidence="5">Epoxide hydrolase</fullName>
    </submittedName>
</protein>
<evidence type="ECO:0000259" key="4">
    <source>
        <dbReference type="Pfam" id="PF06441"/>
    </source>
</evidence>
<dbReference type="SUPFAM" id="SSF53474">
    <property type="entry name" value="alpha/beta-Hydrolases"/>
    <property type="match status" value="1"/>
</dbReference>
<sequence length="378" mass="42128">MQPFSLNIPQATLDDLKSRLANTRWPADSARTDWQLGTSPAYLRELADYWLHRFDWRQQEARLNQFAHFRTSIDGTELHFIHERGRGPRPLPLLLGHGWPDSFASFAKLIPLLTDPAAHGGRAEDAFDVVVPSLPGFGFSAPLPPTGSFMGQTAARFRQLMTDTLGYPRYAVHGSDVGSGVAERLALDFPHDLLGLHMTGVPYMRLFVPPTDPSAEEQAFLGASQQWMMQEAAYSMVQGGKPDTLAPALQDSPTGLAAWIVEKFRTWSDCCGNLETCFTKDELLTNLTIYWATETIGSSFVPYHQADAVPQGLGAPRIEVPTGFVLFAQDLLPAPRAFAERFYNVQHWTEYPHGGHFAALEQPEALAESLRTFFRPLR</sequence>
<dbReference type="PANTHER" id="PTHR21661:SF35">
    <property type="entry name" value="EPOXIDE HYDROLASE"/>
    <property type="match status" value="1"/>
</dbReference>
<reference evidence="5 6" key="1">
    <citation type="submission" date="2022-04" db="EMBL/GenBank/DDBJ databases">
        <title>Hymenobacter sp. isolated from the air.</title>
        <authorList>
            <person name="Won M."/>
            <person name="Lee C.-M."/>
            <person name="Woen H.-Y."/>
            <person name="Kwon S.-W."/>
        </authorList>
    </citation>
    <scope>NUCLEOTIDE SEQUENCE [LARGE SCALE GENOMIC DNA]</scope>
    <source>
        <strain evidence="6">5116 S-27</strain>
    </source>
</reference>
<dbReference type="Proteomes" id="UP000831785">
    <property type="component" value="Chromosome"/>
</dbReference>
<feature type="domain" description="Epoxide hydrolase N-terminal" evidence="4">
    <location>
        <begin position="1"/>
        <end position="106"/>
    </location>
</feature>
<keyword evidence="2" id="KW-0058">Aromatic hydrocarbons catabolism</keyword>
<keyword evidence="3 5" id="KW-0378">Hydrolase</keyword>
<dbReference type="PANTHER" id="PTHR21661">
    <property type="entry name" value="EPOXIDE HYDROLASE 1-RELATED"/>
    <property type="match status" value="1"/>
</dbReference>
<evidence type="ECO:0000256" key="1">
    <source>
        <dbReference type="ARBA" id="ARBA00010088"/>
    </source>
</evidence>
<dbReference type="RefSeq" id="WP_244717388.1">
    <property type="nucleotide sequence ID" value="NZ_CP095049.1"/>
</dbReference>
<organism evidence="5 6">
    <name type="scientific">Hymenobacter cellulosivorans</name>
    <dbReference type="NCBI Taxonomy" id="2932249"/>
    <lineage>
        <taxon>Bacteria</taxon>
        <taxon>Pseudomonadati</taxon>
        <taxon>Bacteroidota</taxon>
        <taxon>Cytophagia</taxon>
        <taxon>Cytophagales</taxon>
        <taxon>Hymenobacteraceae</taxon>
        <taxon>Hymenobacter</taxon>
    </lineage>
</organism>
<comment type="similarity">
    <text evidence="1">Belongs to the peptidase S33 family.</text>
</comment>
<dbReference type="Pfam" id="PF06441">
    <property type="entry name" value="EHN"/>
    <property type="match status" value="1"/>
</dbReference>
<keyword evidence="6" id="KW-1185">Reference proteome</keyword>
<dbReference type="InterPro" id="IPR010497">
    <property type="entry name" value="Epoxide_hydro_N"/>
</dbReference>
<proteinExistence type="inferred from homology"/>
<dbReference type="InterPro" id="IPR029058">
    <property type="entry name" value="AB_hydrolase_fold"/>
</dbReference>
<evidence type="ECO:0000256" key="3">
    <source>
        <dbReference type="ARBA" id="ARBA00022801"/>
    </source>
</evidence>
<dbReference type="Gene3D" id="3.40.50.1820">
    <property type="entry name" value="alpha/beta hydrolase"/>
    <property type="match status" value="1"/>
</dbReference>
<dbReference type="InterPro" id="IPR000639">
    <property type="entry name" value="Epox_hydrolase-like"/>
</dbReference>
<evidence type="ECO:0000313" key="5">
    <source>
        <dbReference type="EMBL" id="UOQ52912.1"/>
    </source>
</evidence>
<accession>A0ABY4F8D9</accession>
<name>A0ABY4F8D9_9BACT</name>
<dbReference type="EMBL" id="CP095049">
    <property type="protein sequence ID" value="UOQ52912.1"/>
    <property type="molecule type" value="Genomic_DNA"/>
</dbReference>
<evidence type="ECO:0000313" key="6">
    <source>
        <dbReference type="Proteomes" id="UP000831785"/>
    </source>
</evidence>
<evidence type="ECO:0000256" key="2">
    <source>
        <dbReference type="ARBA" id="ARBA00022797"/>
    </source>
</evidence>
<dbReference type="PIRSF" id="PIRSF001112">
    <property type="entry name" value="Epoxide_hydrolase"/>
    <property type="match status" value="1"/>
</dbReference>
<dbReference type="GO" id="GO:0016787">
    <property type="term" value="F:hydrolase activity"/>
    <property type="evidence" value="ECO:0007669"/>
    <property type="project" value="UniProtKB-KW"/>
</dbReference>
<dbReference type="InterPro" id="IPR016292">
    <property type="entry name" value="Epoxide_hydrolase"/>
</dbReference>
<gene>
    <name evidence="5" type="ORF">MUN80_24620</name>
</gene>